<evidence type="ECO:0000313" key="4">
    <source>
        <dbReference type="Proteomes" id="UP000467132"/>
    </source>
</evidence>
<sequence length="673" mass="76847">MFKKIFKKKTKDEKTKDKKEKKDKKNKKKKIETEDLLDKKIDSDTKETIFDKNRKKLKDLIAPDSINFSESPFYGTIGDKYYAKNMYVGLLPNTVNFASFLHQLYNFGNIDTSIYINPIDSETAKSDLSKTRTNLEAELLTAEGNNRSDDMASKAREAQRLRTEIRDGTNKLYEASIISTLYEEDLRDLNNSSDQLKETMGQSDVGIKSATYIQEDTFRSNKPIMNNRVKEWHTFDKRSLACVYPFTSSNINHEGGVPLGFNMDNGLPIFWNNFNESLANYNMVIFAKSGGGKSTFIKMLSARSNTLDKIQNIFIDIEPEYNDICEILGGQIIKIAPDTDTILNPFDITIDIVKNKKTGKYYETLLISEKINSVSAMIMTMAKGQMDNKEYFNDITRMIIKNTVRAEYERLEITSDPESLYEIKQQKVVNGRIVGGKTKKTMPTLSSFYLQLEKLAKLNKTVTYKPAYDYLLMVLQDFCRIKKGSFIAFDGQSTVELSYDIPFINFDVSGLNEKTELPIAQHLITDYIWEHMIKRNNSGHKIRVGIDEAWRMINFPDALDFLITGFRRARKKNTSFTVISQQFDEFYGKETSPIIRNSDTKLFLPPDTTSVDNIGDIFKLTQGEVEFLGTCGVGQGLFITGKSSVKLNIEIPEFEINFVETNQNKKKPTGVGA</sequence>
<dbReference type="PANTHER" id="PTHR30121:SF6">
    <property type="entry name" value="SLR6007 PROTEIN"/>
    <property type="match status" value="1"/>
</dbReference>
<dbReference type="EMBL" id="QXXA01000013">
    <property type="protein sequence ID" value="NBI07598.1"/>
    <property type="molecule type" value="Genomic_DNA"/>
</dbReference>
<feature type="compositionally biased region" description="Basic and acidic residues" evidence="1">
    <location>
        <begin position="10"/>
        <end position="20"/>
    </location>
</feature>
<dbReference type="CDD" id="cd01127">
    <property type="entry name" value="TrwB_TraG_TraD_VirD4"/>
    <property type="match status" value="1"/>
</dbReference>
<evidence type="ECO:0000259" key="2">
    <source>
        <dbReference type="Pfam" id="PF19044"/>
    </source>
</evidence>
<feature type="domain" description="TraG P-loop" evidence="2">
    <location>
        <begin position="277"/>
        <end position="607"/>
    </location>
</feature>
<dbReference type="PANTHER" id="PTHR30121">
    <property type="entry name" value="UNCHARACTERIZED PROTEIN YJGR-RELATED"/>
    <property type="match status" value="1"/>
</dbReference>
<accession>A0A845R226</accession>
<keyword evidence="4" id="KW-1185">Reference proteome</keyword>
<comment type="caution">
    <text evidence="3">The sequence shown here is derived from an EMBL/GenBank/DDBJ whole genome shotgun (WGS) entry which is preliminary data.</text>
</comment>
<dbReference type="Pfam" id="PF19044">
    <property type="entry name" value="P-loop_TraG"/>
    <property type="match status" value="1"/>
</dbReference>
<gene>
    <name evidence="3" type="ORF">D3Z33_12120</name>
</gene>
<dbReference type="Gene3D" id="1.10.8.730">
    <property type="match status" value="1"/>
</dbReference>
<dbReference type="InterPro" id="IPR051162">
    <property type="entry name" value="T4SS_component"/>
</dbReference>
<organism evidence="3 4">
    <name type="scientific">Senegalia massiliensis</name>
    <dbReference type="NCBI Taxonomy" id="1720316"/>
    <lineage>
        <taxon>Bacteria</taxon>
        <taxon>Bacillati</taxon>
        <taxon>Bacillota</taxon>
        <taxon>Clostridia</taxon>
        <taxon>Eubacteriales</taxon>
        <taxon>Clostridiaceae</taxon>
        <taxon>Senegalia</taxon>
    </lineage>
</organism>
<name>A0A845R226_9CLOT</name>
<reference evidence="3 4" key="1">
    <citation type="submission" date="2018-08" db="EMBL/GenBank/DDBJ databases">
        <title>Murine metabolic-syndrome-specific gut microbial biobank.</title>
        <authorList>
            <person name="Liu C."/>
        </authorList>
    </citation>
    <scope>NUCLEOTIDE SEQUENCE [LARGE SCALE GENOMIC DNA]</scope>
    <source>
        <strain evidence="3 4">583</strain>
    </source>
</reference>
<dbReference type="Gene3D" id="3.40.50.300">
    <property type="entry name" value="P-loop containing nucleotide triphosphate hydrolases"/>
    <property type="match status" value="1"/>
</dbReference>
<protein>
    <submittedName>
        <fullName evidence="3">DUF87 domain-containing protein</fullName>
    </submittedName>
</protein>
<dbReference type="AlphaFoldDB" id="A0A845R226"/>
<dbReference type="InterPro" id="IPR027417">
    <property type="entry name" value="P-loop_NTPase"/>
</dbReference>
<dbReference type="Proteomes" id="UP000467132">
    <property type="component" value="Unassembled WGS sequence"/>
</dbReference>
<evidence type="ECO:0000313" key="3">
    <source>
        <dbReference type="EMBL" id="NBI07598.1"/>
    </source>
</evidence>
<evidence type="ECO:0000256" key="1">
    <source>
        <dbReference type="SAM" id="MobiDB-lite"/>
    </source>
</evidence>
<dbReference type="RefSeq" id="WP_160198068.1">
    <property type="nucleotide sequence ID" value="NZ_QXXA01000013.1"/>
</dbReference>
<dbReference type="SUPFAM" id="SSF52540">
    <property type="entry name" value="P-loop containing nucleoside triphosphate hydrolases"/>
    <property type="match status" value="1"/>
</dbReference>
<dbReference type="InterPro" id="IPR043964">
    <property type="entry name" value="P-loop_TraG"/>
</dbReference>
<proteinExistence type="predicted"/>
<feature type="region of interest" description="Disordered" evidence="1">
    <location>
        <begin position="1"/>
        <end position="29"/>
    </location>
</feature>
<dbReference type="OrthoDB" id="9804380at2"/>